<dbReference type="PANTHER" id="PTHR21052">
    <property type="entry name" value="SPERMATOGENESIS ASSOCIATED 11-RELATED"/>
    <property type="match status" value="1"/>
</dbReference>
<protein>
    <recommendedName>
        <fullName evidence="2">Alpha-ketoglutarate-dependent dioxygenase AlkB-like domain-containing protein</fullName>
    </recommendedName>
</protein>
<evidence type="ECO:0000256" key="1">
    <source>
        <dbReference type="ARBA" id="ARBA00001954"/>
    </source>
</evidence>
<dbReference type="OrthoDB" id="28127at2759"/>
<comment type="caution">
    <text evidence="3">The sequence shown here is derived from an EMBL/GenBank/DDBJ whole genome shotgun (WGS) entry which is preliminary data.</text>
</comment>
<keyword evidence="4" id="KW-1185">Reference proteome</keyword>
<dbReference type="Pfam" id="PF13532">
    <property type="entry name" value="2OG-FeII_Oxy_2"/>
    <property type="match status" value="1"/>
</dbReference>
<dbReference type="Proteomes" id="UP000186922">
    <property type="component" value="Unassembled WGS sequence"/>
</dbReference>
<dbReference type="GO" id="GO:0006974">
    <property type="term" value="P:DNA damage response"/>
    <property type="evidence" value="ECO:0007669"/>
    <property type="project" value="InterPro"/>
</dbReference>
<evidence type="ECO:0000313" key="3">
    <source>
        <dbReference type="EMBL" id="GAU98459.1"/>
    </source>
</evidence>
<feature type="domain" description="Alpha-ketoglutarate-dependent dioxygenase AlkB-like" evidence="2">
    <location>
        <begin position="157"/>
        <end position="246"/>
    </location>
</feature>
<accession>A0A1D1V9W2</accession>
<dbReference type="GO" id="GO:0006631">
    <property type="term" value="P:fatty acid metabolic process"/>
    <property type="evidence" value="ECO:0007669"/>
    <property type="project" value="TreeGrafter"/>
</dbReference>
<dbReference type="InterPro" id="IPR027450">
    <property type="entry name" value="AlkB-like"/>
</dbReference>
<comment type="cofactor">
    <cofactor evidence="1">
        <name>Fe(2+)</name>
        <dbReference type="ChEBI" id="CHEBI:29033"/>
    </cofactor>
</comment>
<organism evidence="3 4">
    <name type="scientific">Ramazzottius varieornatus</name>
    <name type="common">Water bear</name>
    <name type="synonym">Tardigrade</name>
    <dbReference type="NCBI Taxonomy" id="947166"/>
    <lineage>
        <taxon>Eukaryota</taxon>
        <taxon>Metazoa</taxon>
        <taxon>Ecdysozoa</taxon>
        <taxon>Tardigrada</taxon>
        <taxon>Eutardigrada</taxon>
        <taxon>Parachela</taxon>
        <taxon>Hypsibioidea</taxon>
        <taxon>Ramazzottiidae</taxon>
        <taxon>Ramazzottius</taxon>
    </lineage>
</organism>
<sequence>MLVVQAIMRLFEVHSRRFETILQPRNAALAYFRSESTSPSVGEDHDLPVMKNSPANFEFVSACSQETADAILKDFIVIDDFLSEVEEKSLLEEAESQIARTRYEMEENWDNAIIGYRETERKNWNSDNKKVLKRVREIAFPPGVSQLVNVHILDLAKDGYIKPHVDSVRFCGDTVAGLSLLSNSVMRLVHETEKDPVIDIYLKRRSLYIMRGVSRYNFTHEILRANQSVFKGNVVERDRRISLIFRNEPDDE</sequence>
<dbReference type="InterPro" id="IPR037151">
    <property type="entry name" value="AlkB-like_sf"/>
</dbReference>
<dbReference type="EMBL" id="BDGG01000004">
    <property type="protein sequence ID" value="GAU98459.1"/>
    <property type="molecule type" value="Genomic_DNA"/>
</dbReference>
<dbReference type="Gene3D" id="2.60.120.590">
    <property type="entry name" value="Alpha-ketoglutarate-dependent dioxygenase AlkB-like"/>
    <property type="match status" value="1"/>
</dbReference>
<dbReference type="GO" id="GO:0005759">
    <property type="term" value="C:mitochondrial matrix"/>
    <property type="evidence" value="ECO:0007669"/>
    <property type="project" value="TreeGrafter"/>
</dbReference>
<name>A0A1D1V9W2_RAMVA</name>
<dbReference type="PANTHER" id="PTHR21052:SF0">
    <property type="entry name" value="ALPHA-KETOGLUTARATE-DEPENDENT DIOXYGENASE ALKB HOMOLOG 7, MITOCHONDRIAL"/>
    <property type="match status" value="1"/>
</dbReference>
<reference evidence="3 4" key="1">
    <citation type="journal article" date="2016" name="Nat. Commun.">
        <title>Extremotolerant tardigrade genome and improved radiotolerance of human cultured cells by tardigrade-unique protein.</title>
        <authorList>
            <person name="Hashimoto T."/>
            <person name="Horikawa D.D."/>
            <person name="Saito Y."/>
            <person name="Kuwahara H."/>
            <person name="Kozuka-Hata H."/>
            <person name="Shin-I T."/>
            <person name="Minakuchi Y."/>
            <person name="Ohishi K."/>
            <person name="Motoyama A."/>
            <person name="Aizu T."/>
            <person name="Enomoto A."/>
            <person name="Kondo K."/>
            <person name="Tanaka S."/>
            <person name="Hara Y."/>
            <person name="Koshikawa S."/>
            <person name="Sagara H."/>
            <person name="Miura T."/>
            <person name="Yokobori S."/>
            <person name="Miyagawa K."/>
            <person name="Suzuki Y."/>
            <person name="Kubo T."/>
            <person name="Oyama M."/>
            <person name="Kohara Y."/>
            <person name="Fujiyama A."/>
            <person name="Arakawa K."/>
            <person name="Katayama T."/>
            <person name="Toyoda A."/>
            <person name="Kunieda T."/>
        </authorList>
    </citation>
    <scope>NUCLEOTIDE SEQUENCE [LARGE SCALE GENOMIC DNA]</scope>
    <source>
        <strain evidence="3 4">YOKOZUNA-1</strain>
    </source>
</reference>
<dbReference type="STRING" id="947166.A0A1D1V9W2"/>
<dbReference type="InterPro" id="IPR032870">
    <property type="entry name" value="ALKBH7-like"/>
</dbReference>
<dbReference type="SUPFAM" id="SSF51197">
    <property type="entry name" value="Clavaminate synthase-like"/>
    <property type="match status" value="1"/>
</dbReference>
<gene>
    <name evidence="3" type="primary">RvY_09602-1</name>
    <name evidence="3" type="synonym">RvY_09602.1</name>
    <name evidence="3" type="ORF">RvY_09602</name>
</gene>
<dbReference type="AlphaFoldDB" id="A0A1D1V9W2"/>
<proteinExistence type="predicted"/>
<evidence type="ECO:0000313" key="4">
    <source>
        <dbReference type="Proteomes" id="UP000186922"/>
    </source>
</evidence>
<evidence type="ECO:0000259" key="2">
    <source>
        <dbReference type="Pfam" id="PF13532"/>
    </source>
</evidence>